<keyword evidence="1" id="KW-1133">Transmembrane helix</keyword>
<name>A0ABW2NR10_9BACL</name>
<feature type="transmembrane region" description="Helical" evidence="1">
    <location>
        <begin position="69"/>
        <end position="86"/>
    </location>
</feature>
<evidence type="ECO:0000259" key="2">
    <source>
        <dbReference type="Pfam" id="PF09925"/>
    </source>
</evidence>
<dbReference type="RefSeq" id="WP_379750457.1">
    <property type="nucleotide sequence ID" value="NZ_JBHTCP010000048.1"/>
</dbReference>
<feature type="transmembrane region" description="Helical" evidence="1">
    <location>
        <begin position="42"/>
        <end position="63"/>
    </location>
</feature>
<protein>
    <submittedName>
        <fullName evidence="3">DUF2157 domain-containing protein</fullName>
    </submittedName>
</protein>
<keyword evidence="1" id="KW-0472">Membrane</keyword>
<feature type="transmembrane region" description="Helical" evidence="1">
    <location>
        <begin position="218"/>
        <end position="236"/>
    </location>
</feature>
<organism evidence="3 4">
    <name type="scientific">Fictibacillus iocasae</name>
    <dbReference type="NCBI Taxonomy" id="2715437"/>
    <lineage>
        <taxon>Bacteria</taxon>
        <taxon>Bacillati</taxon>
        <taxon>Bacillota</taxon>
        <taxon>Bacilli</taxon>
        <taxon>Bacillales</taxon>
        <taxon>Fictibacillaceae</taxon>
        <taxon>Fictibacillus</taxon>
    </lineage>
</organism>
<gene>
    <name evidence="3" type="ORF">ACFQPF_14635</name>
</gene>
<feature type="transmembrane region" description="Helical" evidence="1">
    <location>
        <begin position="171"/>
        <end position="188"/>
    </location>
</feature>
<dbReference type="InterPro" id="IPR018677">
    <property type="entry name" value="DUF2157"/>
</dbReference>
<evidence type="ECO:0000313" key="4">
    <source>
        <dbReference type="Proteomes" id="UP001596549"/>
    </source>
</evidence>
<keyword evidence="1" id="KW-0812">Transmembrane</keyword>
<feature type="transmembrane region" description="Helical" evidence="1">
    <location>
        <begin position="277"/>
        <end position="295"/>
    </location>
</feature>
<feature type="transmembrane region" description="Helical" evidence="1">
    <location>
        <begin position="248"/>
        <end position="265"/>
    </location>
</feature>
<dbReference type="Pfam" id="PF09925">
    <property type="entry name" value="DUF2157"/>
    <property type="match status" value="1"/>
</dbReference>
<dbReference type="Proteomes" id="UP001596549">
    <property type="component" value="Unassembled WGS sequence"/>
</dbReference>
<keyword evidence="4" id="KW-1185">Reference proteome</keyword>
<sequence>MNKKWINREGSKWVNDGIVTEEQVQRIAALYPDESKSKISGLLPVFGSLLIGLSILSFIASNWDGISPVFRLVLLAAFVIGFYTAGERFLAKKNVSTGNSLIVLGIISFGAAIVLLGQTFNLVSYDARLFVLWSLPALYYLYRDKKPIFYATSLVLIGYGQYYSFSEFHSFSYVLFLLYAAGIGWYTLTVNHRGYNWLFSIGFGLQSLLFFVEMEWNLFWLLLFYTALYSLFDWVADHPWKRPFQQTAVLAGFLYAYTLYFSYTSGWNDDNTVSQGWLYFLLFVSIAGISIYGKWKNHDQPLIWELLIFVPLFLLINVTAAFTTGILYLVMLYTFSGKMLEYAYKTESRRRMNAGILLFLLITLMAYFNLAWSFLPKSLFFLMGGLLLFGLNALLQRKKKEMLNNGGGK</sequence>
<comment type="caution">
    <text evidence="3">The sequence shown here is derived from an EMBL/GenBank/DDBJ whole genome shotgun (WGS) entry which is preliminary data.</text>
</comment>
<feature type="transmembrane region" description="Helical" evidence="1">
    <location>
        <begin position="98"/>
        <end position="116"/>
    </location>
</feature>
<evidence type="ECO:0000256" key="1">
    <source>
        <dbReference type="SAM" id="Phobius"/>
    </source>
</evidence>
<feature type="domain" description="DUF2157" evidence="2">
    <location>
        <begin position="12"/>
        <end position="142"/>
    </location>
</feature>
<feature type="transmembrane region" description="Helical" evidence="1">
    <location>
        <begin position="302"/>
        <end position="320"/>
    </location>
</feature>
<feature type="transmembrane region" description="Helical" evidence="1">
    <location>
        <begin position="148"/>
        <end position="165"/>
    </location>
</feature>
<reference evidence="4" key="1">
    <citation type="journal article" date="2019" name="Int. J. Syst. Evol. Microbiol.">
        <title>The Global Catalogue of Microorganisms (GCM) 10K type strain sequencing project: providing services to taxonomists for standard genome sequencing and annotation.</title>
        <authorList>
            <consortium name="The Broad Institute Genomics Platform"/>
            <consortium name="The Broad Institute Genome Sequencing Center for Infectious Disease"/>
            <person name="Wu L."/>
            <person name="Ma J."/>
        </authorList>
    </citation>
    <scope>NUCLEOTIDE SEQUENCE [LARGE SCALE GENOMIC DNA]</scope>
    <source>
        <strain evidence="4">NBRC 106396</strain>
    </source>
</reference>
<proteinExistence type="predicted"/>
<feature type="transmembrane region" description="Helical" evidence="1">
    <location>
        <begin position="356"/>
        <end position="372"/>
    </location>
</feature>
<evidence type="ECO:0000313" key="3">
    <source>
        <dbReference type="EMBL" id="MFC7372891.1"/>
    </source>
</evidence>
<feature type="transmembrane region" description="Helical" evidence="1">
    <location>
        <begin position="378"/>
        <end position="395"/>
    </location>
</feature>
<dbReference type="EMBL" id="JBHTCP010000048">
    <property type="protein sequence ID" value="MFC7372891.1"/>
    <property type="molecule type" value="Genomic_DNA"/>
</dbReference>
<feature type="transmembrane region" description="Helical" evidence="1">
    <location>
        <begin position="195"/>
        <end position="212"/>
    </location>
</feature>
<accession>A0ABW2NR10</accession>